<comment type="caution">
    <text evidence="5">The sequence shown here is derived from an EMBL/GenBank/DDBJ whole genome shotgun (WGS) entry which is preliminary data.</text>
</comment>
<keyword evidence="4" id="KW-1133">Transmembrane helix</keyword>
<dbReference type="InterPro" id="IPR028994">
    <property type="entry name" value="Integrin_alpha_N"/>
</dbReference>
<dbReference type="SUPFAM" id="SSF69318">
    <property type="entry name" value="Integrin alpha N-terminal domain"/>
    <property type="match status" value="5"/>
</dbReference>
<dbReference type="InterPro" id="IPR013519">
    <property type="entry name" value="Int_alpha_beta-p"/>
</dbReference>
<evidence type="ECO:0000256" key="1">
    <source>
        <dbReference type="ARBA" id="ARBA00022729"/>
    </source>
</evidence>
<dbReference type="Proteomes" id="UP000663828">
    <property type="component" value="Unassembled WGS sequence"/>
</dbReference>
<keyword evidence="3" id="KW-0325">Glycoprotein</keyword>
<dbReference type="Gene3D" id="2.30.30.100">
    <property type="match status" value="3"/>
</dbReference>
<dbReference type="PANTHER" id="PTHR46580">
    <property type="entry name" value="SENSOR KINASE-RELATED"/>
    <property type="match status" value="1"/>
</dbReference>
<evidence type="ECO:0000256" key="3">
    <source>
        <dbReference type="ARBA" id="ARBA00023180"/>
    </source>
</evidence>
<gene>
    <name evidence="5" type="ORF">XAT740_LOCUS23204</name>
</gene>
<keyword evidence="4" id="KW-0812">Transmembrane</keyword>
<keyword evidence="1" id="KW-0732">Signal</keyword>
<keyword evidence="4" id="KW-0472">Membrane</keyword>
<evidence type="ECO:0000313" key="6">
    <source>
        <dbReference type="Proteomes" id="UP000663828"/>
    </source>
</evidence>
<keyword evidence="2" id="KW-0677">Repeat</keyword>
<dbReference type="EMBL" id="CAJNOR010001743">
    <property type="protein sequence ID" value="CAF1192554.1"/>
    <property type="molecule type" value="Genomic_DNA"/>
</dbReference>
<evidence type="ECO:0000256" key="2">
    <source>
        <dbReference type="ARBA" id="ARBA00022737"/>
    </source>
</evidence>
<sequence length="1524" mass="164652">METTPMTCINPSDTREAQQEDCSSELQEDLLERSNIEQKDKKRRYNLIFVSTLFTCIVMTVAIVIVCLTTPHIYNSCESKFKSVISNNSFQQNSHPRSITVGDFNDDLWLDVVVSNSGTNTIGIFLNYGNGTFKEQMTFPTGDNSMPLSVTLGDFNNDTYLDIAVTNYNTHNIGIFLNYNNGSFRNQITFSTGVSRPVSIATGDLNNDQCLDIVVANNGTNDISLYFGYGNGTFRHHITYATGYDSFPYSVVVVDLNNDHYLDIVIANYGTDNIGIFLGYGDGNFTTQITYSTGPRSNPYSIAIHDVNNDKYLDIVVGNSGTNNVGVFLGYGNGSFALQTSYSIYPSFSPHMIIVGDFDGDTQLDIAVSNYIDRIAVLKGYGNGSFSIPTIHSTGNNSGPFGMAAGDFNNDNQTNIAIANFLVNNILILIGYGMIPATSPKTYSTGNNSLPVQIVSGDFNNDTYLDLVTVNSGTSSISILLGYGNGSFHEYVSYSSGYSGTPYALTASDIDNDGRLDILVGNSKYETLGILYGYGNGTFETVVALFTGDLSALRCVLVENFNNDDYLDIAVADYGSSHISIFLAYGNRTFGNVTRYSSVDASRTFSLACGDLNHDGYKDIAAANYASDNIIIRWGSIDGTFTYSTTYSTGIGSVPYMLTVIDINNDNYLDIIVVNSGTNNIGIFFGFANGSFSTQQIHPTGSYSAPYWVYVADFNNDDILDLAVANSNAQSVIILLANEQGNFGSQTTCSTGINSQPCAILAGDFNKDNILDIAVANFGTSDVGILLGHPTKYSTNSTFTNGITNPVPILLGDYYVGFRNQKIYLTGSSSQPYAIDIGYFNNDTQIDMIVANSGNQNVGLLLGYGNGSFATEIVYPIGTGSNPEVVIVEDFNKDNRSDVAITNSNDDSIIILLGNDNVNFTKLTYSTGQASNPSAFATSDLNEDAYIDLIVANQGTDSIGIFFGFDYISFTKQKPYETGDATGPYAIVVHDFNNDDYLDIMCGLYNTNNVGVFLGYGNGTFGPMTTYGYVPAGRPWSIAVGDLNRDGQLDVAVANWGANCVSVMFGYGNGSFAEPVLYSTGSRPLSVAIGDFNNDKYLDITVANYGSNNIDVLFGNENGTFRKLTTLSTGAGSRPYSVNIVDINNDTQLDIISACGGLDSVSVFLGYGNGSFTEQITSFVGLGSYPWYAVTGDFNKDGQLDVASANYGRGDIGVAYGYGNGSFGNLQTYSTGIGSNPTHVQISDFNSDSWLDIITTDENRNSVGIFYGYSDGTFASMSIVPNEELSRVYGVAIGDFNNDKKLDFTITNNANQDMIVFLASGAEPFGGQTTFAVGEGSHPSSVVIGHFNNDSQLDIALTNSGTNSIGVMLGYGNRMFSNVKIYPIDNFYPLSLAIGDFNDDSVTDIVVVNPDNDNIVILIGYGDGSFFTLITYSTGPSSHPISVAVGDFNRDEQLDLVVANFGTNNVCILNGLGNGTFTNQTWFPMEYDSRPRWIVFKDLNDDSWSDIIVTTYGTNNIKVLLNLC</sequence>
<name>A0A814VRN1_ADIRI</name>
<dbReference type="SMART" id="SM00191">
    <property type="entry name" value="Int_alpha"/>
    <property type="match status" value="7"/>
</dbReference>
<dbReference type="InterPro" id="IPR013517">
    <property type="entry name" value="FG-GAP"/>
</dbReference>
<dbReference type="Pfam" id="PF13517">
    <property type="entry name" value="FG-GAP_3"/>
    <property type="match status" value="11"/>
</dbReference>
<reference evidence="5" key="1">
    <citation type="submission" date="2021-02" db="EMBL/GenBank/DDBJ databases">
        <authorList>
            <person name="Nowell W R."/>
        </authorList>
    </citation>
    <scope>NUCLEOTIDE SEQUENCE</scope>
</reference>
<dbReference type="Gene3D" id="2.130.10.130">
    <property type="entry name" value="Integrin alpha, N-terminal"/>
    <property type="match status" value="6"/>
</dbReference>
<dbReference type="PANTHER" id="PTHR46580:SF4">
    <property type="entry name" value="ATP_GTP-BINDING PROTEIN"/>
    <property type="match status" value="1"/>
</dbReference>
<keyword evidence="6" id="KW-1185">Reference proteome</keyword>
<accession>A0A814VRN1</accession>
<proteinExistence type="predicted"/>
<evidence type="ECO:0000313" key="5">
    <source>
        <dbReference type="EMBL" id="CAF1192554.1"/>
    </source>
</evidence>
<evidence type="ECO:0000256" key="4">
    <source>
        <dbReference type="SAM" id="Phobius"/>
    </source>
</evidence>
<organism evidence="5 6">
    <name type="scientific">Adineta ricciae</name>
    <name type="common">Rotifer</name>
    <dbReference type="NCBI Taxonomy" id="249248"/>
    <lineage>
        <taxon>Eukaryota</taxon>
        <taxon>Metazoa</taxon>
        <taxon>Spiralia</taxon>
        <taxon>Gnathifera</taxon>
        <taxon>Rotifera</taxon>
        <taxon>Eurotatoria</taxon>
        <taxon>Bdelloidea</taxon>
        <taxon>Adinetida</taxon>
        <taxon>Adinetidae</taxon>
        <taxon>Adineta</taxon>
    </lineage>
</organism>
<protein>
    <submittedName>
        <fullName evidence="5">Uncharacterized protein</fullName>
    </submittedName>
</protein>
<feature type="transmembrane region" description="Helical" evidence="4">
    <location>
        <begin position="47"/>
        <end position="74"/>
    </location>
</feature>